<reference evidence="2" key="1">
    <citation type="submission" date="2018-03" db="EMBL/GenBank/DDBJ databases">
        <authorList>
            <person name="Rodrigo-Torres L."/>
            <person name="Arahal R. D."/>
            <person name="Lucena T."/>
        </authorList>
    </citation>
    <scope>NUCLEOTIDE SEQUENCE [LARGE SCALE GENOMIC DNA]</scope>
    <source>
        <strain evidence="2">CECT 8871</strain>
    </source>
</reference>
<proteinExistence type="predicted"/>
<protein>
    <submittedName>
        <fullName evidence="1">Uncharacterized protein</fullName>
    </submittedName>
</protein>
<dbReference type="AlphaFoldDB" id="A0A2R8AZR0"/>
<accession>A0A2R8AZR0</accession>
<name>A0A2R8AZR0_9RHOB</name>
<dbReference type="EMBL" id="OMOJ01000008">
    <property type="protein sequence ID" value="SPF81344.1"/>
    <property type="molecule type" value="Genomic_DNA"/>
</dbReference>
<gene>
    <name evidence="1" type="ORF">PRI8871_03167</name>
</gene>
<dbReference type="RefSeq" id="WP_146188696.1">
    <property type="nucleotide sequence ID" value="NZ_OMOJ01000008.1"/>
</dbReference>
<dbReference type="Proteomes" id="UP000244904">
    <property type="component" value="Unassembled WGS sequence"/>
</dbReference>
<dbReference type="OrthoDB" id="7837497at2"/>
<evidence type="ECO:0000313" key="1">
    <source>
        <dbReference type="EMBL" id="SPF81344.1"/>
    </source>
</evidence>
<organism evidence="1 2">
    <name type="scientific">Pseudoprimorskyibacter insulae</name>
    <dbReference type="NCBI Taxonomy" id="1695997"/>
    <lineage>
        <taxon>Bacteria</taxon>
        <taxon>Pseudomonadati</taxon>
        <taxon>Pseudomonadota</taxon>
        <taxon>Alphaproteobacteria</taxon>
        <taxon>Rhodobacterales</taxon>
        <taxon>Paracoccaceae</taxon>
        <taxon>Pseudoprimorskyibacter</taxon>
    </lineage>
</organism>
<evidence type="ECO:0000313" key="2">
    <source>
        <dbReference type="Proteomes" id="UP000244904"/>
    </source>
</evidence>
<sequence length="236" mass="26879">MKDLLLEACAIRNTSLRQVCLKTGLNYKTINGKINKGVEFTARELFTISQALRFPMEHFLSDSLACSAVQDSSPDLIMETAEQIVESALFRAREKARQNGQHLDTDTLLNWLQVNGGRLDNFEPIKDHVDLYRPIRPEDRTLQPERLGRFSLASVTFDIHSVDDFVDKVGRFDHKIISSTMKAHVEARSVPYRVEDITIDVSIAGRNIHKRYRRVLAPVIDENGKELTLLFARTLA</sequence>
<keyword evidence="2" id="KW-1185">Reference proteome</keyword>